<dbReference type="InterPro" id="IPR005630">
    <property type="entry name" value="Terpene_synthase_metal-bd"/>
</dbReference>
<dbReference type="PANTHER" id="PTHR31225">
    <property type="entry name" value="OS04G0344100 PROTEIN-RELATED"/>
    <property type="match status" value="1"/>
</dbReference>
<feature type="domain" description="Terpene synthase metal-binding" evidence="3">
    <location>
        <begin position="34"/>
        <end position="243"/>
    </location>
</feature>
<keyword evidence="2" id="KW-0460">Magnesium</keyword>
<evidence type="ECO:0000313" key="4">
    <source>
        <dbReference type="EMBL" id="CAI9770018.1"/>
    </source>
</evidence>
<organism evidence="4 5">
    <name type="scientific">Fraxinus pennsylvanica</name>
    <dbReference type="NCBI Taxonomy" id="56036"/>
    <lineage>
        <taxon>Eukaryota</taxon>
        <taxon>Viridiplantae</taxon>
        <taxon>Streptophyta</taxon>
        <taxon>Embryophyta</taxon>
        <taxon>Tracheophyta</taxon>
        <taxon>Spermatophyta</taxon>
        <taxon>Magnoliopsida</taxon>
        <taxon>eudicotyledons</taxon>
        <taxon>Gunneridae</taxon>
        <taxon>Pentapetalae</taxon>
        <taxon>asterids</taxon>
        <taxon>lamiids</taxon>
        <taxon>Lamiales</taxon>
        <taxon>Oleaceae</taxon>
        <taxon>Oleeae</taxon>
        <taxon>Fraxinus</taxon>
    </lineage>
</organism>
<dbReference type="SUPFAM" id="SSF48576">
    <property type="entry name" value="Terpenoid synthases"/>
    <property type="match status" value="1"/>
</dbReference>
<evidence type="ECO:0000256" key="2">
    <source>
        <dbReference type="ARBA" id="ARBA00022842"/>
    </source>
</evidence>
<dbReference type="PANTHER" id="PTHR31225:SF9">
    <property type="entry name" value="TERPENE SYNTHASE 10"/>
    <property type="match status" value="1"/>
</dbReference>
<reference evidence="4" key="1">
    <citation type="submission" date="2023-05" db="EMBL/GenBank/DDBJ databases">
        <authorList>
            <person name="Huff M."/>
        </authorList>
    </citation>
    <scope>NUCLEOTIDE SEQUENCE</scope>
</reference>
<gene>
    <name evidence="4" type="ORF">FPE_LOCUS16272</name>
</gene>
<dbReference type="InterPro" id="IPR050148">
    <property type="entry name" value="Terpene_synthase-like"/>
</dbReference>
<evidence type="ECO:0000313" key="5">
    <source>
        <dbReference type="Proteomes" id="UP000834106"/>
    </source>
</evidence>
<keyword evidence="1" id="KW-0479">Metal-binding</keyword>
<dbReference type="GO" id="GO:0000287">
    <property type="term" value="F:magnesium ion binding"/>
    <property type="evidence" value="ECO:0007669"/>
    <property type="project" value="InterPro"/>
</dbReference>
<evidence type="ECO:0000256" key="1">
    <source>
        <dbReference type="ARBA" id="ARBA00022723"/>
    </source>
</evidence>
<protein>
    <recommendedName>
        <fullName evidence="3">Terpene synthase metal-binding domain-containing protein</fullName>
    </recommendedName>
</protein>
<evidence type="ECO:0000259" key="3">
    <source>
        <dbReference type="Pfam" id="PF03936"/>
    </source>
</evidence>
<dbReference type="AlphaFoldDB" id="A0AAD1ZHV4"/>
<dbReference type="Proteomes" id="UP000834106">
    <property type="component" value="Chromosome 10"/>
</dbReference>
<keyword evidence="5" id="KW-1185">Reference proteome</keyword>
<dbReference type="SFLD" id="SFLDG01019">
    <property type="entry name" value="Terpene_Cyclase_Like_1_C_Termi"/>
    <property type="match status" value="1"/>
</dbReference>
<dbReference type="EMBL" id="OU503045">
    <property type="protein sequence ID" value="CAI9770018.1"/>
    <property type="molecule type" value="Genomic_DNA"/>
</dbReference>
<dbReference type="InterPro" id="IPR034741">
    <property type="entry name" value="Terpene_cyclase-like_1_C"/>
</dbReference>
<dbReference type="GO" id="GO:0010333">
    <property type="term" value="F:terpene synthase activity"/>
    <property type="evidence" value="ECO:0007669"/>
    <property type="project" value="InterPro"/>
</dbReference>
<accession>A0AAD1ZHV4</accession>
<dbReference type="Pfam" id="PF03936">
    <property type="entry name" value="Terpene_synth_C"/>
    <property type="match status" value="1"/>
</dbReference>
<dbReference type="InterPro" id="IPR008949">
    <property type="entry name" value="Isoprenoid_synthase_dom_sf"/>
</dbReference>
<dbReference type="SFLD" id="SFLDS00005">
    <property type="entry name" value="Isoprenoid_Synthase_Type_I"/>
    <property type="match status" value="1"/>
</dbReference>
<name>A0AAD1ZHV4_9LAMI</name>
<proteinExistence type="predicted"/>
<dbReference type="GO" id="GO:0016114">
    <property type="term" value="P:terpenoid biosynthetic process"/>
    <property type="evidence" value="ECO:0007669"/>
    <property type="project" value="InterPro"/>
</dbReference>
<dbReference type="Gene3D" id="1.10.600.10">
    <property type="entry name" value="Farnesyl Diphosphate Synthase"/>
    <property type="match status" value="1"/>
</dbReference>
<sequence length="246" mass="28850">MNLILLELAKLDFNIVQATYLEELKHVSRWWKRTCLAEKLPFARDRLVECFFWNIGVLFEPQYGFSRIHATKLNVLITIVDDVYDVHGTLEERELFTFIIERWDVNAIKQLPDYMQICYLALNNFVNEMAYDVLKEKGIWTDLCKAYLEEAKWCFTGYTPTMEEYMKNALISISAHVILSHSFFSVTNPIEKEAIQCLEKYPDVVRWSATILRLADDLATSWIRMHAASLIWPTLSISCLMKSTRQ</sequence>